<accession>A0A9D4ZFY4</accession>
<keyword evidence="3" id="KW-0378">Hydrolase</keyword>
<gene>
    <name evidence="5" type="ORF">GOP47_0013617</name>
</gene>
<evidence type="ECO:0000256" key="3">
    <source>
        <dbReference type="ARBA" id="ARBA00022801"/>
    </source>
</evidence>
<comment type="caution">
    <text evidence="5">The sequence shown here is derived from an EMBL/GenBank/DDBJ whole genome shotgun (WGS) entry which is preliminary data.</text>
</comment>
<dbReference type="AlphaFoldDB" id="A0A9D4ZFY4"/>
<feature type="domain" description="Ubiquitin-like protease family profile" evidence="4">
    <location>
        <begin position="12"/>
        <end position="72"/>
    </location>
</feature>
<dbReference type="GO" id="GO:0006508">
    <property type="term" value="P:proteolysis"/>
    <property type="evidence" value="ECO:0007669"/>
    <property type="project" value="UniProtKB-KW"/>
</dbReference>
<protein>
    <recommendedName>
        <fullName evidence="4">Ubiquitin-like protease family profile domain-containing protein</fullName>
    </recommendedName>
</protein>
<keyword evidence="2" id="KW-0645">Protease</keyword>
<comment type="similarity">
    <text evidence="1">Belongs to the peptidase C48 family.</text>
</comment>
<dbReference type="InterPro" id="IPR038765">
    <property type="entry name" value="Papain-like_cys_pep_sf"/>
</dbReference>
<evidence type="ECO:0000313" key="5">
    <source>
        <dbReference type="EMBL" id="KAI5071366.1"/>
    </source>
</evidence>
<dbReference type="GO" id="GO:0008234">
    <property type="term" value="F:cysteine-type peptidase activity"/>
    <property type="evidence" value="ECO:0007669"/>
    <property type="project" value="InterPro"/>
</dbReference>
<keyword evidence="6" id="KW-1185">Reference proteome</keyword>
<dbReference type="Pfam" id="PF02902">
    <property type="entry name" value="Peptidase_C48"/>
    <property type="match status" value="1"/>
</dbReference>
<evidence type="ECO:0000259" key="4">
    <source>
        <dbReference type="Pfam" id="PF02902"/>
    </source>
</evidence>
<dbReference type="InterPro" id="IPR003653">
    <property type="entry name" value="Peptidase_C48_C"/>
</dbReference>
<sequence>MASKGEVDRDINMRETECPQQPNSADCGYYIMTTMRLLIKTTFKDKQPQLNSLKKNWFQHEEVDFTRKKLNEWLHKQLGEVAIG</sequence>
<evidence type="ECO:0000256" key="1">
    <source>
        <dbReference type="ARBA" id="ARBA00005234"/>
    </source>
</evidence>
<organism evidence="5 6">
    <name type="scientific">Adiantum capillus-veneris</name>
    <name type="common">Maidenhair fern</name>
    <dbReference type="NCBI Taxonomy" id="13818"/>
    <lineage>
        <taxon>Eukaryota</taxon>
        <taxon>Viridiplantae</taxon>
        <taxon>Streptophyta</taxon>
        <taxon>Embryophyta</taxon>
        <taxon>Tracheophyta</taxon>
        <taxon>Polypodiopsida</taxon>
        <taxon>Polypodiidae</taxon>
        <taxon>Polypodiales</taxon>
        <taxon>Pteridineae</taxon>
        <taxon>Pteridaceae</taxon>
        <taxon>Vittarioideae</taxon>
        <taxon>Adiantum</taxon>
    </lineage>
</organism>
<name>A0A9D4ZFY4_ADICA</name>
<evidence type="ECO:0000313" key="6">
    <source>
        <dbReference type="Proteomes" id="UP000886520"/>
    </source>
</evidence>
<reference evidence="5" key="1">
    <citation type="submission" date="2021-01" db="EMBL/GenBank/DDBJ databases">
        <title>Adiantum capillus-veneris genome.</title>
        <authorList>
            <person name="Fang Y."/>
            <person name="Liao Q."/>
        </authorList>
    </citation>
    <scope>NUCLEOTIDE SEQUENCE</scope>
    <source>
        <strain evidence="5">H3</strain>
        <tissue evidence="5">Leaf</tissue>
    </source>
</reference>
<dbReference type="EMBL" id="JABFUD020000013">
    <property type="protein sequence ID" value="KAI5071366.1"/>
    <property type="molecule type" value="Genomic_DNA"/>
</dbReference>
<dbReference type="SUPFAM" id="SSF54001">
    <property type="entry name" value="Cysteine proteinases"/>
    <property type="match status" value="1"/>
</dbReference>
<dbReference type="Proteomes" id="UP000886520">
    <property type="component" value="Chromosome 13"/>
</dbReference>
<dbReference type="Gene3D" id="1.10.418.20">
    <property type="match status" value="1"/>
</dbReference>
<evidence type="ECO:0000256" key="2">
    <source>
        <dbReference type="ARBA" id="ARBA00022670"/>
    </source>
</evidence>
<proteinExistence type="inferred from homology"/>